<evidence type="ECO:0000313" key="2">
    <source>
        <dbReference type="EMBL" id="RHW49198.1"/>
    </source>
</evidence>
<keyword evidence="3" id="KW-1185">Reference proteome</keyword>
<dbReference type="Proteomes" id="UP000284109">
    <property type="component" value="Unassembled WGS sequence"/>
</dbReference>
<feature type="compositionally biased region" description="Polar residues" evidence="1">
    <location>
        <begin position="840"/>
        <end position="849"/>
    </location>
</feature>
<dbReference type="AlphaFoldDB" id="A0A3R6YQV8"/>
<dbReference type="OrthoDB" id="2195097at2"/>
<evidence type="ECO:0008006" key="4">
    <source>
        <dbReference type="Google" id="ProtNLM"/>
    </source>
</evidence>
<feature type="region of interest" description="Disordered" evidence="1">
    <location>
        <begin position="839"/>
        <end position="860"/>
    </location>
</feature>
<proteinExistence type="predicted"/>
<dbReference type="EMBL" id="QOCR01000008">
    <property type="protein sequence ID" value="RHW49198.1"/>
    <property type="molecule type" value="Genomic_DNA"/>
</dbReference>
<dbReference type="RefSeq" id="WP_118903034.1">
    <property type="nucleotide sequence ID" value="NZ_QOCR01000008.1"/>
</dbReference>
<sequence>MTMNHKITSYMSSTILGVFLILVCNLTIVRADSFQDIINNRNILLRAGGPTIFDGDEYQKFTDVFGKWDFLDGRNKQTTEDFSNFVEIKDVNNPDTDYIPRKYSDLTLSAPANFAQYDPTNPDNKDKTKPDNVYTNIDNFLFSNNLWAWQSPFQNGFLIKDHRKPASFIIKKVGFYRGKWVDAVYTFTLEGTNGNTNQNSPIGWDRTNSTADAWMNFVRIDPNTLAIPRNDNADVYFNLGAPGNPNTLNWLNPVSYTTVASRKMRNNNPEASRWIIDIKFVYDRSTKANPTPNEKNDTPIDASGNFQVFNVNERKIYAFDKADLDTLGTGDGNRLLLINNGVTYGQNSNGKKSVISGTPTQVKGHQNTAPGAENYFEVSGVGIDNSGTRLDNGFLYLFNHGHLRVTDVFSGRGDTGGAMYTNMSNNATFRAEIPYTDFEGTKNNLGTITDSSDEIVTSNKSKYSPQTVQFKIYQKLPPQPITPKPVAPSVVKVNNVEVPNYLSIDLSNIEISALNNSQLDSAVNGVPSLPQYKPQSLEESANPPAGKKVYNYKLDTSMVLGLAPGFNGFSNLFIKGDLNFKIDWDKKVNGEYPWKKDVTQIDGQDYVAAKMQGMNTDVFRKEGQVEKYHSITDSTNYLQDSYTSNVRVPNGTYNFKYVDNTNNRPINVNDPKNTTHPADVTSVVKEIGNSYNAITPDATDGPTPVPKYLNSFAKKDYLFEKAVLVDDKNNETPLTITDLTNLEFTYNNNQAKTIKVYYSPTVSRVTFQYAAVNNNKGSNILDPSNYFSSGSSSWPNNSPSLNLYSLKAHSTNGNYTIRSYVENGVNKDVPIAEELPINQPIVSPSTNPSDDGPITPPAKFQGEDLSKVKKVYSGSPAPQIKNYRYLGYYQYTVGTSQGVFHPYNIKEKDKTKNNAWAMGKYGADNQVIVFVYVSKDADNGLSLKASNNIDFGKGFLEDLKRDNKNQANPVTVQIDDGFTYADKSMQWPDREWDLSVQADNFKLSNGTSMSVIPTIKFDKPSNIEYKSTGLKNEPTINDSFSTYLQSGFTLPLDKMEHQVLKVNGLKDTPNTLSGPTYKSESLKLTWNSNTIHLDVPKGVTIGKYSTKITWTIKNSIN</sequence>
<evidence type="ECO:0000256" key="1">
    <source>
        <dbReference type="SAM" id="MobiDB-lite"/>
    </source>
</evidence>
<reference evidence="2 3" key="1">
    <citation type="submission" date="2018-07" db="EMBL/GenBank/DDBJ databases">
        <title>Genome sequences of six Lactobacillus spp. isolated from bumble bee guts.</title>
        <authorList>
            <person name="Motta E.V.S."/>
            <person name="Moran N.A."/>
        </authorList>
    </citation>
    <scope>NUCLEOTIDE SEQUENCE [LARGE SCALE GENOMIC DNA]</scope>
    <source>
        <strain evidence="2 3">BI-1.1</strain>
    </source>
</reference>
<organism evidence="2 3">
    <name type="scientific">Bombilactobacillus bombi</name>
    <dbReference type="NCBI Taxonomy" id="1303590"/>
    <lineage>
        <taxon>Bacteria</taxon>
        <taxon>Bacillati</taxon>
        <taxon>Bacillota</taxon>
        <taxon>Bacilli</taxon>
        <taxon>Lactobacillales</taxon>
        <taxon>Lactobacillaceae</taxon>
        <taxon>Bombilactobacillus</taxon>
    </lineage>
</organism>
<protein>
    <recommendedName>
        <fullName evidence="4">WxL domain-containing protein</fullName>
    </recommendedName>
</protein>
<name>A0A3R6YQV8_9LACO</name>
<accession>A0A3R6YQV8</accession>
<comment type="caution">
    <text evidence="2">The sequence shown here is derived from an EMBL/GenBank/DDBJ whole genome shotgun (WGS) entry which is preliminary data.</text>
</comment>
<gene>
    <name evidence="2" type="ORF">DS831_09100</name>
</gene>
<evidence type="ECO:0000313" key="3">
    <source>
        <dbReference type="Proteomes" id="UP000284109"/>
    </source>
</evidence>